<dbReference type="AlphaFoldDB" id="A0A8H5HVE6"/>
<evidence type="ECO:0000313" key="3">
    <source>
        <dbReference type="EMBL" id="KAF5390041.1"/>
    </source>
</evidence>
<reference evidence="3 4" key="1">
    <citation type="journal article" date="2020" name="ISME J.">
        <title>Uncovering the hidden diversity of litter-decomposition mechanisms in mushroom-forming fungi.</title>
        <authorList>
            <person name="Floudas D."/>
            <person name="Bentzer J."/>
            <person name="Ahren D."/>
            <person name="Johansson T."/>
            <person name="Persson P."/>
            <person name="Tunlid A."/>
        </authorList>
    </citation>
    <scope>NUCLEOTIDE SEQUENCE [LARGE SCALE GENOMIC DNA]</scope>
    <source>
        <strain evidence="3 4">CBS 406.79</strain>
    </source>
</reference>
<sequence length="250" mass="29182">MLALASIYVLWIFWTAVNVIASPIPEQRITSSWDLYLGKKNVGTPHERWAIFFAKLGNGFAATVTKKAIPNEEPEMEMLIPGSGRYWKLVDLNAKVTYKVGSSRGDKKELYDWIEHEMVLSLRQSTARPDWWPQRSSFDSSPQPMRVIYYGGPEPDVDNPQASPKRKRTGGSSLDMAWVILEELGNRKMYLGHNQGVPEIFRREFNENYIKIWRRRWQTTAEGEKHVKWMLDLYSPSRFPEWAKLWTEEL</sequence>
<evidence type="ECO:0000256" key="2">
    <source>
        <dbReference type="SAM" id="SignalP"/>
    </source>
</evidence>
<comment type="caution">
    <text evidence="3">The sequence shown here is derived from an EMBL/GenBank/DDBJ whole genome shotgun (WGS) entry which is preliminary data.</text>
</comment>
<keyword evidence="2" id="KW-0732">Signal</keyword>
<accession>A0A8H5HVE6</accession>
<evidence type="ECO:0000256" key="1">
    <source>
        <dbReference type="SAM" id="MobiDB-lite"/>
    </source>
</evidence>
<organism evidence="3 4">
    <name type="scientific">Collybiopsis confluens</name>
    <dbReference type="NCBI Taxonomy" id="2823264"/>
    <lineage>
        <taxon>Eukaryota</taxon>
        <taxon>Fungi</taxon>
        <taxon>Dikarya</taxon>
        <taxon>Basidiomycota</taxon>
        <taxon>Agaricomycotina</taxon>
        <taxon>Agaricomycetes</taxon>
        <taxon>Agaricomycetidae</taxon>
        <taxon>Agaricales</taxon>
        <taxon>Marasmiineae</taxon>
        <taxon>Omphalotaceae</taxon>
        <taxon>Collybiopsis</taxon>
    </lineage>
</organism>
<dbReference type="EMBL" id="JAACJN010000017">
    <property type="protein sequence ID" value="KAF5390041.1"/>
    <property type="molecule type" value="Genomic_DNA"/>
</dbReference>
<evidence type="ECO:0000313" key="4">
    <source>
        <dbReference type="Proteomes" id="UP000518752"/>
    </source>
</evidence>
<gene>
    <name evidence="3" type="ORF">D9757_003890</name>
</gene>
<proteinExistence type="predicted"/>
<protein>
    <submittedName>
        <fullName evidence="3">Uncharacterized protein</fullName>
    </submittedName>
</protein>
<dbReference type="Proteomes" id="UP000518752">
    <property type="component" value="Unassembled WGS sequence"/>
</dbReference>
<feature type="region of interest" description="Disordered" evidence="1">
    <location>
        <begin position="151"/>
        <end position="170"/>
    </location>
</feature>
<feature type="chain" id="PRO_5034834265" evidence="2">
    <location>
        <begin position="22"/>
        <end position="250"/>
    </location>
</feature>
<keyword evidence="4" id="KW-1185">Reference proteome</keyword>
<name>A0A8H5HVE6_9AGAR</name>
<feature type="signal peptide" evidence="2">
    <location>
        <begin position="1"/>
        <end position="21"/>
    </location>
</feature>